<evidence type="ECO:0000256" key="1">
    <source>
        <dbReference type="SAM" id="MobiDB-lite"/>
    </source>
</evidence>
<comment type="caution">
    <text evidence="3">The sequence shown here is derived from an EMBL/GenBank/DDBJ whole genome shotgun (WGS) entry which is preliminary data.</text>
</comment>
<keyword evidence="4" id="KW-1185">Reference proteome</keyword>
<keyword evidence="2" id="KW-0472">Membrane</keyword>
<name>A0A8H7JBW3_9PLEO</name>
<accession>A0A8H7JBW3</accession>
<proteinExistence type="predicted"/>
<feature type="region of interest" description="Disordered" evidence="1">
    <location>
        <begin position="106"/>
        <end position="197"/>
    </location>
</feature>
<sequence length="197" mass="21980">MGLEKRYCVEIVDGTIECFRDGGFWSTQKGQIVKWSILGSLFGLFMLWFIGGYLHARRRLKAGKPLLKYHRFLVSWQEYKHYGQTPPPRPPQSHFTFYDANAPNPYQNRPAYQQRADGSGGEAPPLYNGGDAPPVYGGPPGAVKLDQGQTAPMEMPRYGGQQGDLEQGASGGREGLPPRPPQKARAVLRGVTDRFRK</sequence>
<protein>
    <submittedName>
        <fullName evidence="3">Uncharacterized protein</fullName>
    </submittedName>
</protein>
<evidence type="ECO:0000313" key="4">
    <source>
        <dbReference type="Proteomes" id="UP000651452"/>
    </source>
</evidence>
<keyword evidence="2" id="KW-0812">Transmembrane</keyword>
<dbReference type="Proteomes" id="UP000651452">
    <property type="component" value="Unassembled WGS sequence"/>
</dbReference>
<dbReference type="EMBL" id="RZGK01000004">
    <property type="protein sequence ID" value="KAF9699897.1"/>
    <property type="molecule type" value="Genomic_DNA"/>
</dbReference>
<reference evidence="3" key="2">
    <citation type="submission" date="2020-09" db="EMBL/GenBank/DDBJ databases">
        <title>Reference genome assembly for Australian Ascochyta lentis isolate Al4.</title>
        <authorList>
            <person name="Lee R.C."/>
            <person name="Farfan-Caceres L.M."/>
            <person name="Debler J.W."/>
            <person name="Williams A.H."/>
            <person name="Henares B.M."/>
        </authorList>
    </citation>
    <scope>NUCLEOTIDE SEQUENCE</scope>
    <source>
        <strain evidence="3">Al4</strain>
    </source>
</reference>
<organism evidence="3 4">
    <name type="scientific">Ascochyta lentis</name>
    <dbReference type="NCBI Taxonomy" id="205686"/>
    <lineage>
        <taxon>Eukaryota</taxon>
        <taxon>Fungi</taxon>
        <taxon>Dikarya</taxon>
        <taxon>Ascomycota</taxon>
        <taxon>Pezizomycotina</taxon>
        <taxon>Dothideomycetes</taxon>
        <taxon>Pleosporomycetidae</taxon>
        <taxon>Pleosporales</taxon>
        <taxon>Pleosporineae</taxon>
        <taxon>Didymellaceae</taxon>
        <taxon>Ascochyta</taxon>
    </lineage>
</organism>
<dbReference type="AlphaFoldDB" id="A0A8H7JBW3"/>
<feature type="transmembrane region" description="Helical" evidence="2">
    <location>
        <begin position="32"/>
        <end position="54"/>
    </location>
</feature>
<dbReference type="OrthoDB" id="5400539at2759"/>
<dbReference type="Pfam" id="PF12273">
    <property type="entry name" value="RCR"/>
    <property type="match status" value="1"/>
</dbReference>
<evidence type="ECO:0000256" key="2">
    <source>
        <dbReference type="SAM" id="Phobius"/>
    </source>
</evidence>
<dbReference type="InterPro" id="IPR020999">
    <property type="entry name" value="Chitin_synth_reg_RCR"/>
</dbReference>
<gene>
    <name evidence="3" type="ORF">EKO04_002415</name>
</gene>
<reference evidence="3" key="1">
    <citation type="submission" date="2018-12" db="EMBL/GenBank/DDBJ databases">
        <authorList>
            <person name="Syme R.A."/>
            <person name="Farfan-Caceres L."/>
            <person name="Lichtenzveig J."/>
        </authorList>
    </citation>
    <scope>NUCLEOTIDE SEQUENCE</scope>
    <source>
        <strain evidence="3">Al4</strain>
    </source>
</reference>
<keyword evidence="2" id="KW-1133">Transmembrane helix</keyword>
<evidence type="ECO:0000313" key="3">
    <source>
        <dbReference type="EMBL" id="KAF9699897.1"/>
    </source>
</evidence>